<keyword evidence="6 12" id="KW-0547">Nucleotide-binding</keyword>
<dbReference type="Gene3D" id="3.30.160.150">
    <property type="entry name" value="Lipoprotein like domain"/>
    <property type="match status" value="1"/>
</dbReference>
<dbReference type="InterPro" id="IPR002302">
    <property type="entry name" value="Leu-tRNA-ligase"/>
</dbReference>
<feature type="domain" description="Leucyl-tRNA synthetase editing" evidence="17">
    <location>
        <begin position="221"/>
        <end position="403"/>
    </location>
</feature>
<evidence type="ECO:0000256" key="4">
    <source>
        <dbReference type="ARBA" id="ARBA00022490"/>
    </source>
</evidence>
<dbReference type="CDD" id="cd07958">
    <property type="entry name" value="Anticodon_Ia_Leu_BEm"/>
    <property type="match status" value="1"/>
</dbReference>
<dbReference type="SUPFAM" id="SSF52540">
    <property type="entry name" value="P-loop containing nucleoside triphosphate hydrolases"/>
    <property type="match status" value="1"/>
</dbReference>
<dbReference type="GO" id="GO:0009360">
    <property type="term" value="C:DNA polymerase III complex"/>
    <property type="evidence" value="ECO:0007669"/>
    <property type="project" value="InterPro"/>
</dbReference>
<dbReference type="FunFam" id="3.40.50.620:FF:000003">
    <property type="entry name" value="Leucine--tRNA ligase"/>
    <property type="match status" value="1"/>
</dbReference>
<proteinExistence type="inferred from homology"/>
<dbReference type="InterPro" id="IPR015413">
    <property type="entry name" value="Methionyl/Leucyl_tRNA_Synth"/>
</dbReference>
<evidence type="ECO:0000259" key="15">
    <source>
        <dbReference type="Pfam" id="PF08264"/>
    </source>
</evidence>
<protein>
    <recommendedName>
        <fullName evidence="3">DNA polymerase III subunit delta</fullName>
        <ecNumber evidence="2">6.1.1.4</ecNumber>
    </recommendedName>
    <alternativeName>
        <fullName evidence="10">Leucyl-tRNA synthetase</fullName>
    </alternativeName>
</protein>
<evidence type="ECO:0000259" key="17">
    <source>
        <dbReference type="Pfam" id="PF13603"/>
    </source>
</evidence>
<organism evidence="18 19">
    <name type="scientific">Symbiodinium pilosum</name>
    <name type="common">Dinoflagellate</name>
    <dbReference type="NCBI Taxonomy" id="2952"/>
    <lineage>
        <taxon>Eukaryota</taxon>
        <taxon>Sar</taxon>
        <taxon>Alveolata</taxon>
        <taxon>Dinophyceae</taxon>
        <taxon>Suessiales</taxon>
        <taxon>Symbiodiniaceae</taxon>
        <taxon>Symbiodinium</taxon>
    </lineage>
</organism>
<dbReference type="InterPro" id="IPR001412">
    <property type="entry name" value="aa-tRNA-synth_I_CS"/>
</dbReference>
<dbReference type="PANTHER" id="PTHR43740:SF2">
    <property type="entry name" value="LEUCINE--TRNA LIGASE, MITOCHONDRIAL"/>
    <property type="match status" value="1"/>
</dbReference>
<evidence type="ECO:0000256" key="6">
    <source>
        <dbReference type="ARBA" id="ARBA00022741"/>
    </source>
</evidence>
<dbReference type="CDD" id="cd00812">
    <property type="entry name" value="LeuRS_core"/>
    <property type="match status" value="1"/>
</dbReference>
<sequence>MNAVYDPHKVEADAQQFWHDNASFRATESADGEKFYCLAMFPYPSGRLHMGHVRCYTLGDVINRYHRLKGFNVMQPMGWDAFGLPAENAAIKNDIPPAVWTKDNIAYMRGQMQRLGFGIDWSREFATCDPEYYHWEQWLFVRLYEKGLVYRKNSVVNWDPVDQTVLANEQVVDGRGWRSGAVVERREMAQWFLKITAYAEELLTELDEMDGWPESVKSMQRNWIGQSQGVEIDFEVQGAGETLTVFTTRPDTLLGATYVAVAAEHPLAQTAAAQDPGVADFVAQCKQATTAEADMATMEKAGVATHLKVVHPLTGDLLPVWVANFVLMEYGSGAVMSVPGHDQRDWEFARKYDIPIVQVIEPTGDEACDLQVEAFTEHGRLVNSGEFDGLLFDAAFDAIADALAKQETGRRVTNYRLRDWGVSRQRYWGCPIPMIHCGDCGVVPVPEADLPVVLPTDVKFEGVSSPLQKMQSFLDVNCPKCGAAARRETDTFDTFMESSWYYARFASPDANTPMVDERVNYWAPVDHYVGGIEHAILHLLYARFFYKLMRDEGLVDSNEPFKRLLMLGMVLQNGKKMSKSAGDAGDPQKLLDKYGADTVRTAMMFAAPPDQSFEWSEAGLEGAARFIKKLYALVEDHQASGVVAALDVAQLSDAAKDLRRKTFETLMRADDDYGRRLQFNTVVSSVMELCNAIGKFETTNAADRAVVDEALKHAVLIISPIAPHVAHHLWHQMGETGALVAASWPSVDEQALTQSTVEIVVQVNGKVRGKIDVAADADKDDVLSLAKSADNVARHLEDKTIRKEIVLRSYNFSGAVDSYALVGKTQLGVAQPLRTGLRQAGLQEVEADQAELIVELLDQRRDRRSVSTAGRARAAEYESSYAVLYRLLDGQGQELAPANWVERQRVFRVDSDNIVGSSEEQALLERELMSDVVGQIIRAMDAVKAEQLAKQVAGQLAPIYLISGEEQLLVDEACDLIVAAARQGGFTERSVHHVEQGFRWHDLHHDAASMSLFAEKKILDVRVPPKKLDKEASKALRDWVEDLGKTADLDHILLMRTGRLDKNQRTSAWFKALDKVGVVTVIWPLEPDRLPAWLGQRARQLNLQIDNDATQYLADRVEGNLLAAAQELEKLAILDLPSPLTLESVVACLEDASRYTSFDLMDAMMSAQPARVVKILSGLREEGTALFGILGAFTAQMRRLSNTRGLPPAKARLAQQFLARIRDPGMVLAECAIIDQQGKGQLPGDAWMSLENLILRLAGLKSMPLPSQDQRKLG</sequence>
<evidence type="ECO:0000313" key="18">
    <source>
        <dbReference type="EMBL" id="CAE7314668.1"/>
    </source>
</evidence>
<dbReference type="SUPFAM" id="SSF47323">
    <property type="entry name" value="Anticodon-binding domain of a subclass of class I aminoacyl-tRNA synthetases"/>
    <property type="match status" value="1"/>
</dbReference>
<dbReference type="SUPFAM" id="SSF52374">
    <property type="entry name" value="Nucleotidylyl transferase"/>
    <property type="match status" value="1"/>
</dbReference>
<dbReference type="GO" id="GO:0006260">
    <property type="term" value="P:DNA replication"/>
    <property type="evidence" value="ECO:0007669"/>
    <property type="project" value="InterPro"/>
</dbReference>
<dbReference type="OrthoDB" id="15954at2759"/>
<keyword evidence="9 12" id="KW-0030">Aminoacyl-tRNA synthetase</keyword>
<feature type="domain" description="Aminoacyl-tRNA synthetase class Ia" evidence="13">
    <location>
        <begin position="417"/>
        <end position="611"/>
    </location>
</feature>
<keyword evidence="5 12" id="KW-0436">Ligase</keyword>
<evidence type="ECO:0000259" key="13">
    <source>
        <dbReference type="Pfam" id="PF00133"/>
    </source>
</evidence>
<dbReference type="GO" id="GO:0003677">
    <property type="term" value="F:DNA binding"/>
    <property type="evidence" value="ECO:0007669"/>
    <property type="project" value="InterPro"/>
</dbReference>
<keyword evidence="7 12" id="KW-0067">ATP-binding</keyword>
<dbReference type="NCBIfam" id="TIGR00396">
    <property type="entry name" value="leuS_bact"/>
    <property type="match status" value="1"/>
</dbReference>
<dbReference type="GO" id="GO:0005524">
    <property type="term" value="F:ATP binding"/>
    <property type="evidence" value="ECO:0007669"/>
    <property type="project" value="UniProtKB-KW"/>
</dbReference>
<evidence type="ECO:0000256" key="1">
    <source>
        <dbReference type="ARBA" id="ARBA00005594"/>
    </source>
</evidence>
<evidence type="ECO:0000256" key="7">
    <source>
        <dbReference type="ARBA" id="ARBA00022840"/>
    </source>
</evidence>
<dbReference type="InterPro" id="IPR014729">
    <property type="entry name" value="Rossmann-like_a/b/a_fold"/>
</dbReference>
<dbReference type="HAMAP" id="MF_00049_B">
    <property type="entry name" value="Leu_tRNA_synth_B"/>
    <property type="match status" value="1"/>
</dbReference>
<feature type="domain" description="DNA polymerase III delta N-terminal" evidence="14">
    <location>
        <begin position="960"/>
        <end position="1077"/>
    </location>
</feature>
<dbReference type="PANTHER" id="PTHR43740">
    <property type="entry name" value="LEUCYL-TRNA SYNTHETASE"/>
    <property type="match status" value="1"/>
</dbReference>
<keyword evidence="4" id="KW-0963">Cytoplasm</keyword>
<dbReference type="NCBIfam" id="TIGR01128">
    <property type="entry name" value="holA"/>
    <property type="match status" value="1"/>
</dbReference>
<dbReference type="InterPro" id="IPR027417">
    <property type="entry name" value="P-loop_NTPase"/>
</dbReference>
<evidence type="ECO:0000256" key="12">
    <source>
        <dbReference type="RuleBase" id="RU363035"/>
    </source>
</evidence>
<dbReference type="Gene3D" id="3.40.50.300">
    <property type="entry name" value="P-loop containing nucleotide triphosphate hydrolases"/>
    <property type="match status" value="1"/>
</dbReference>
<evidence type="ECO:0000256" key="10">
    <source>
        <dbReference type="ARBA" id="ARBA00030520"/>
    </source>
</evidence>
<dbReference type="Pfam" id="PF00133">
    <property type="entry name" value="tRNA-synt_1"/>
    <property type="match status" value="1"/>
</dbReference>
<dbReference type="SUPFAM" id="SSF48019">
    <property type="entry name" value="post-AAA+ oligomerization domain-like"/>
    <property type="match status" value="1"/>
</dbReference>
<evidence type="ECO:0000256" key="2">
    <source>
        <dbReference type="ARBA" id="ARBA00013164"/>
    </source>
</evidence>
<accession>A0A812NZV3</accession>
<dbReference type="Pfam" id="PF09334">
    <property type="entry name" value="tRNA-synt_1g"/>
    <property type="match status" value="1"/>
</dbReference>
<dbReference type="Gene3D" id="3.10.20.590">
    <property type="match status" value="1"/>
</dbReference>
<dbReference type="Gene3D" id="3.40.50.620">
    <property type="entry name" value="HUPs"/>
    <property type="match status" value="2"/>
</dbReference>
<dbReference type="AlphaFoldDB" id="A0A812NZV3"/>
<evidence type="ECO:0000256" key="11">
    <source>
        <dbReference type="ARBA" id="ARBA00047469"/>
    </source>
</evidence>
<evidence type="ECO:0000256" key="3">
    <source>
        <dbReference type="ARBA" id="ARBA00017703"/>
    </source>
</evidence>
<dbReference type="FunFam" id="3.90.740.10:FF:000012">
    <property type="entry name" value="Leucine--tRNA ligase"/>
    <property type="match status" value="1"/>
</dbReference>
<dbReference type="InterPro" id="IPR010372">
    <property type="entry name" value="DNA_pol3_delta_N"/>
</dbReference>
<feature type="domain" description="Methionyl/Leucyl tRNA synthetase" evidence="16">
    <location>
        <begin position="40"/>
        <end position="171"/>
    </location>
</feature>
<evidence type="ECO:0000259" key="14">
    <source>
        <dbReference type="Pfam" id="PF06144"/>
    </source>
</evidence>
<dbReference type="Pfam" id="PF13603">
    <property type="entry name" value="tRNA-synt_1_2"/>
    <property type="match status" value="1"/>
</dbReference>
<dbReference type="Pfam" id="PF08264">
    <property type="entry name" value="Anticodon_1"/>
    <property type="match status" value="1"/>
</dbReference>
<dbReference type="GO" id="GO:0003887">
    <property type="term" value="F:DNA-directed DNA polymerase activity"/>
    <property type="evidence" value="ECO:0007669"/>
    <property type="project" value="InterPro"/>
</dbReference>
<keyword evidence="19" id="KW-1185">Reference proteome</keyword>
<dbReference type="Gene3D" id="1.10.730.10">
    <property type="entry name" value="Isoleucyl-tRNA Synthetase, Domain 1"/>
    <property type="match status" value="1"/>
</dbReference>
<dbReference type="EC" id="6.1.1.4" evidence="2"/>
<dbReference type="EMBL" id="CAJNIZ010011113">
    <property type="protein sequence ID" value="CAE7314668.1"/>
    <property type="molecule type" value="Genomic_DNA"/>
</dbReference>
<dbReference type="Gene3D" id="1.20.272.10">
    <property type="match status" value="1"/>
</dbReference>
<dbReference type="Pfam" id="PF04390">
    <property type="entry name" value="LptE"/>
    <property type="match status" value="1"/>
</dbReference>
<comment type="caution">
    <text evidence="18">The sequence shown here is derived from an EMBL/GenBank/DDBJ whole genome shotgun (WGS) entry which is preliminary data.</text>
</comment>
<comment type="catalytic activity">
    <reaction evidence="11">
        <text>tRNA(Leu) + L-leucine + ATP = L-leucyl-tRNA(Leu) + AMP + diphosphate</text>
        <dbReference type="Rhea" id="RHEA:11688"/>
        <dbReference type="Rhea" id="RHEA-COMP:9613"/>
        <dbReference type="Rhea" id="RHEA-COMP:9622"/>
        <dbReference type="ChEBI" id="CHEBI:30616"/>
        <dbReference type="ChEBI" id="CHEBI:33019"/>
        <dbReference type="ChEBI" id="CHEBI:57427"/>
        <dbReference type="ChEBI" id="CHEBI:78442"/>
        <dbReference type="ChEBI" id="CHEBI:78494"/>
        <dbReference type="ChEBI" id="CHEBI:456215"/>
        <dbReference type="EC" id="6.1.1.4"/>
    </reaction>
</comment>
<reference evidence="18" key="1">
    <citation type="submission" date="2021-02" db="EMBL/GenBank/DDBJ databases">
        <authorList>
            <person name="Dougan E. K."/>
            <person name="Rhodes N."/>
            <person name="Thang M."/>
            <person name="Chan C."/>
        </authorList>
    </citation>
    <scope>NUCLEOTIDE SEQUENCE</scope>
</reference>
<dbReference type="FunFam" id="3.40.50.620:FF:000056">
    <property type="entry name" value="Leucine--tRNA ligase"/>
    <property type="match status" value="1"/>
</dbReference>
<gene>
    <name evidence="18" type="primary">leuS</name>
    <name evidence="18" type="ORF">SPIL2461_LOCUS7219</name>
</gene>
<dbReference type="InterPro" id="IPR002300">
    <property type="entry name" value="aa-tRNA-synth_Ia"/>
</dbReference>
<dbReference type="PROSITE" id="PS00178">
    <property type="entry name" value="AA_TRNA_LIGASE_I"/>
    <property type="match status" value="1"/>
</dbReference>
<dbReference type="SUPFAM" id="SSF50677">
    <property type="entry name" value="ValRS/IleRS/LeuRS editing domain"/>
    <property type="match status" value="1"/>
</dbReference>
<dbReference type="InterPro" id="IPR008921">
    <property type="entry name" value="DNA_pol3_clamp-load_cplx_C"/>
</dbReference>
<dbReference type="CDD" id="cd18138">
    <property type="entry name" value="HLD_clamp_pol_III_delta"/>
    <property type="match status" value="1"/>
</dbReference>
<dbReference type="PRINTS" id="PR00985">
    <property type="entry name" value="TRNASYNTHLEU"/>
</dbReference>
<dbReference type="FunFam" id="1.10.730.10:FF:000003">
    <property type="entry name" value="Leucine--tRNA ligase"/>
    <property type="match status" value="1"/>
</dbReference>
<name>A0A812NZV3_SYMPI</name>
<dbReference type="GO" id="GO:0019867">
    <property type="term" value="C:outer membrane"/>
    <property type="evidence" value="ECO:0007669"/>
    <property type="project" value="InterPro"/>
</dbReference>
<dbReference type="InterPro" id="IPR009008">
    <property type="entry name" value="Val/Leu/Ile-tRNA-synth_edit"/>
</dbReference>
<dbReference type="GO" id="GO:0005829">
    <property type="term" value="C:cytosol"/>
    <property type="evidence" value="ECO:0007669"/>
    <property type="project" value="TreeGrafter"/>
</dbReference>
<dbReference type="GO" id="GO:0004823">
    <property type="term" value="F:leucine-tRNA ligase activity"/>
    <property type="evidence" value="ECO:0007669"/>
    <property type="project" value="UniProtKB-EC"/>
</dbReference>
<dbReference type="GO" id="GO:0006429">
    <property type="term" value="P:leucyl-tRNA aminoacylation"/>
    <property type="evidence" value="ECO:0007669"/>
    <property type="project" value="InterPro"/>
</dbReference>
<dbReference type="Pfam" id="PF06144">
    <property type="entry name" value="DNA_pol3_delta"/>
    <property type="match status" value="1"/>
</dbReference>
<dbReference type="GO" id="GO:0002161">
    <property type="term" value="F:aminoacyl-tRNA deacylase activity"/>
    <property type="evidence" value="ECO:0007669"/>
    <property type="project" value="InterPro"/>
</dbReference>
<comment type="similarity">
    <text evidence="1 12">Belongs to the class-I aminoacyl-tRNA synthetase family.</text>
</comment>
<dbReference type="InterPro" id="IPR005790">
    <property type="entry name" value="DNA_polIII_delta"/>
</dbReference>
<dbReference type="Gene3D" id="1.10.8.60">
    <property type="match status" value="1"/>
</dbReference>
<feature type="domain" description="Methionyl/Valyl/Leucyl/Isoleucyl-tRNA synthetase anticodon-binding" evidence="15">
    <location>
        <begin position="657"/>
        <end position="780"/>
    </location>
</feature>
<evidence type="ECO:0000256" key="9">
    <source>
        <dbReference type="ARBA" id="ARBA00023146"/>
    </source>
</evidence>
<evidence type="ECO:0000256" key="8">
    <source>
        <dbReference type="ARBA" id="ARBA00022917"/>
    </source>
</evidence>
<dbReference type="InterPro" id="IPR013155">
    <property type="entry name" value="M/V/L/I-tRNA-synth_anticd-bd"/>
</dbReference>
<dbReference type="Proteomes" id="UP000649617">
    <property type="component" value="Unassembled WGS sequence"/>
</dbReference>
<dbReference type="InterPro" id="IPR009080">
    <property type="entry name" value="tRNAsynth_Ia_anticodon-bd"/>
</dbReference>
<evidence type="ECO:0000313" key="19">
    <source>
        <dbReference type="Proteomes" id="UP000649617"/>
    </source>
</evidence>
<keyword evidence="8 12" id="KW-0648">Protein biosynthesis</keyword>
<evidence type="ECO:0000256" key="5">
    <source>
        <dbReference type="ARBA" id="ARBA00022598"/>
    </source>
</evidence>
<dbReference type="InterPro" id="IPR025709">
    <property type="entry name" value="Leu_tRNA-synth_edit"/>
</dbReference>
<evidence type="ECO:0000259" key="16">
    <source>
        <dbReference type="Pfam" id="PF09334"/>
    </source>
</evidence>
<dbReference type="InterPro" id="IPR007485">
    <property type="entry name" value="LPS_assembly_LptE"/>
</dbReference>